<dbReference type="AlphaFoldDB" id="A0A2R8B538"/>
<gene>
    <name evidence="2" type="ORF">DEA8626_01273</name>
</gene>
<protein>
    <submittedName>
        <fullName evidence="2">Uncharacterized protein</fullName>
    </submittedName>
</protein>
<evidence type="ECO:0000256" key="1">
    <source>
        <dbReference type="SAM" id="MobiDB-lite"/>
    </source>
</evidence>
<evidence type="ECO:0000313" key="2">
    <source>
        <dbReference type="EMBL" id="SPH17746.1"/>
    </source>
</evidence>
<proteinExistence type="predicted"/>
<sequence>MSLLTASHATEVRPRPEGGGDFALALGGGSGANRVAGDPGGRRRVLNAQQGGSGAARFAGEPGLCRAQNPFDPVNGNRKIVLNQRITSDFTREIPSGFTPGGTS</sequence>
<dbReference type="EMBL" id="OMOQ01000001">
    <property type="protein sequence ID" value="SPH17746.1"/>
    <property type="molecule type" value="Genomic_DNA"/>
</dbReference>
<evidence type="ECO:0000313" key="3">
    <source>
        <dbReference type="Proteomes" id="UP000244924"/>
    </source>
</evidence>
<accession>A0A2R8B538</accession>
<organism evidence="2 3">
    <name type="scientific">Albidovulum aquaemixtae</name>
    <dbReference type="NCBI Taxonomy" id="1542388"/>
    <lineage>
        <taxon>Bacteria</taxon>
        <taxon>Pseudomonadati</taxon>
        <taxon>Pseudomonadota</taxon>
        <taxon>Alphaproteobacteria</taxon>
        <taxon>Rhodobacterales</taxon>
        <taxon>Paracoccaceae</taxon>
        <taxon>Albidovulum</taxon>
    </lineage>
</organism>
<name>A0A2R8B538_9RHOB</name>
<keyword evidence="3" id="KW-1185">Reference proteome</keyword>
<dbReference type="Proteomes" id="UP000244924">
    <property type="component" value="Unassembled WGS sequence"/>
</dbReference>
<reference evidence="2 3" key="1">
    <citation type="submission" date="2018-03" db="EMBL/GenBank/DDBJ databases">
        <authorList>
            <person name="Keele B.F."/>
        </authorList>
    </citation>
    <scope>NUCLEOTIDE SEQUENCE [LARGE SCALE GENOMIC DNA]</scope>
    <source>
        <strain evidence="2 3">CECT 8626</strain>
    </source>
</reference>
<feature type="region of interest" description="Disordered" evidence="1">
    <location>
        <begin position="1"/>
        <end position="21"/>
    </location>
</feature>